<dbReference type="InterPro" id="IPR015915">
    <property type="entry name" value="Kelch-typ_b-propeller"/>
</dbReference>
<dbReference type="Gene3D" id="2.60.40.1120">
    <property type="entry name" value="Carboxypeptidase-like, regulatory domain"/>
    <property type="match status" value="4"/>
</dbReference>
<keyword evidence="5" id="KW-1185">Reference proteome</keyword>
<dbReference type="InterPro" id="IPR006652">
    <property type="entry name" value="Kelch_1"/>
</dbReference>
<keyword evidence="2" id="KW-0732">Signal</keyword>
<accession>A0A8J3QWV7</accession>
<dbReference type="InterPro" id="IPR036852">
    <property type="entry name" value="Peptidase_S8/S53_dom_sf"/>
</dbReference>
<comment type="caution">
    <text evidence="4">The sequence shown here is derived from an EMBL/GenBank/DDBJ whole genome shotgun (WGS) entry which is preliminary data.</text>
</comment>
<dbReference type="InterPro" id="IPR030400">
    <property type="entry name" value="Sedolisin_dom"/>
</dbReference>
<dbReference type="Pfam" id="PF01344">
    <property type="entry name" value="Kelch_1"/>
    <property type="match status" value="3"/>
</dbReference>
<evidence type="ECO:0000313" key="4">
    <source>
        <dbReference type="EMBL" id="GIH18619.1"/>
    </source>
</evidence>
<protein>
    <recommendedName>
        <fullName evidence="3">Peptidase S53 domain-containing protein</fullName>
    </recommendedName>
</protein>
<proteinExistence type="predicted"/>
<feature type="domain" description="Peptidase S53" evidence="3">
    <location>
        <begin position="82"/>
        <end position="414"/>
    </location>
</feature>
<dbReference type="Gene3D" id="2.120.10.80">
    <property type="entry name" value="Kelch-type beta propeller"/>
    <property type="match status" value="1"/>
</dbReference>
<dbReference type="SUPFAM" id="SSF49464">
    <property type="entry name" value="Carboxypeptidase regulatory domain-like"/>
    <property type="match status" value="4"/>
</dbReference>
<dbReference type="Gene3D" id="3.40.50.200">
    <property type="entry name" value="Peptidase S8/S53 domain"/>
    <property type="match status" value="1"/>
</dbReference>
<dbReference type="Proteomes" id="UP000642748">
    <property type="component" value="Unassembled WGS sequence"/>
</dbReference>
<dbReference type="PROSITE" id="PS51695">
    <property type="entry name" value="SEDOLISIN"/>
    <property type="match status" value="1"/>
</dbReference>
<feature type="signal peptide" evidence="2">
    <location>
        <begin position="1"/>
        <end position="26"/>
    </location>
</feature>
<feature type="compositionally biased region" description="Low complexity" evidence="1">
    <location>
        <begin position="909"/>
        <end position="930"/>
    </location>
</feature>
<dbReference type="PANTHER" id="PTHR45632">
    <property type="entry name" value="LD33804P"/>
    <property type="match status" value="1"/>
</dbReference>
<evidence type="ECO:0000313" key="5">
    <source>
        <dbReference type="Proteomes" id="UP000642748"/>
    </source>
</evidence>
<dbReference type="GO" id="GO:0004252">
    <property type="term" value="F:serine-type endopeptidase activity"/>
    <property type="evidence" value="ECO:0007669"/>
    <property type="project" value="InterPro"/>
</dbReference>
<dbReference type="SUPFAM" id="SSF117281">
    <property type="entry name" value="Kelch motif"/>
    <property type="match status" value="1"/>
</dbReference>
<feature type="chain" id="PRO_5035208811" description="Peptidase S53 domain-containing protein" evidence="2">
    <location>
        <begin position="27"/>
        <end position="1388"/>
    </location>
</feature>
<sequence length="1388" mass="140988">MRLSVLAAVACLGAGLLAVPAARAQAAPAAPPRLPGAPTVDYQPAGCNSPDVPKGYARCFAEIRTGSTHRVVPNVSGPPSTALGPAEIQSAYHLPTGGQGQTVAIVDAGGDSTAEADLAVFRSQYGLPECTTANGCFRKVDQNGGADLPADDPSWAQETSLDLDAVSAACPLCRILLVEGNTANADDLGTAADTAVALGAKFVSNSYGVSGEDPDEVAYNHYYDHPGVAVTASTGDLGNVTNWPASDPNVVAVGGTTLSRDSTAARGWTEAAWSGGGSGCSPYEPHPAYQDGIDTQCPNGRAISDIAADADPSTGLAVYDSLPYQGQSGWMQFGGTSLASPLIASMYALAGNPVAGTNPATYPYSAASSDLNDVTTGTDGTCGTVLCTAGAGWDGPTGLGTPAGVGALTFGPAGTLSGHVTDKDTGKPVAGASVAAANEGNGKTYRATTDAQGGYQLIVSAGGYDVSASMYAYQDTTRTGVQVADGQAATADLTMQSVPSVTVSGTVTDGDDHGWPLSAKVTIDGYPYGAVSTDPYTGRYSVTLPEQHDYTFHVSADYPGYASRDVSVDLGTANVRADAALGVDRTGCTAPGYAYPSRTDFEGWTGTTPQQGWTVSGPTPGWEFDNPANFGNLTGGTGNFATADPYNTGATEDTVLTSPAVDLSGQSAPQVRFQATYVPAEDGSTTGDVEVSVDGGATWTLAGHPVPAFFGQNTIAIPQAANHSDVKVRFHYAGQGVTLWQLDDVTVGGCAALPGGLVEGVVSDANNGKPVPGATVTGSTVAPSTVTGAAVPSTADGFAWTFAAPGAQHLTASAGRYADTNGTVAVAADTATRHDWKLKAGQLKVSTASVSVSEELGAAKGTAVKLTNTGGAPLHLSIGEHTTGFTPMVGTGTKGAPLRMVKGNYTPGPAKPGAATAAAKPGAKPGAAPAVRDATPASGPWTDIADYPTPIIDNAVGYDQGKVYSVGGATDTAVTAAGYVYDPGAGAWSPIADLPQPVEGLSGAFVNGTMYVVGGWNTKSQTVNVLYAYRPGTDSWTQLANLPELVGSPSVAVLGGQLYVVGGCTGICLTGTSAAYRYAPAGNTWTRIADYPTRQTRAACAGIHGEVVCAGGVDIDVAKSLSTTYAYHPETNTWTRQADMPYDNWGMAYAGANDRLQVAGGITGLAATNRAAEYDPVTNTWSALPNANNVFYRPGSSCGLYQIGGSAGGLPTGQPFAEVLPGYDSCGGSDVPWLAESKSEIDLAAGASTTITVTANSAAVPQPGSYTANLSLDTDSPYSYHPIAVTVQVKPPKSWGKVAGTVTDAGTGAPIAGATVQVCTMYRGKTGQCGQVSYTLKTDASGHYQLWLDKGYNPLHITAAMNGYQPQFTVVQISKGVETPADFALPRI</sequence>
<dbReference type="Gene3D" id="2.60.120.200">
    <property type="match status" value="1"/>
</dbReference>
<evidence type="ECO:0000259" key="3">
    <source>
        <dbReference type="PROSITE" id="PS51695"/>
    </source>
</evidence>
<dbReference type="Pfam" id="PF13620">
    <property type="entry name" value="CarboxypepD_reg"/>
    <property type="match status" value="2"/>
</dbReference>
<dbReference type="EMBL" id="BONZ01000068">
    <property type="protein sequence ID" value="GIH18619.1"/>
    <property type="molecule type" value="Genomic_DNA"/>
</dbReference>
<gene>
    <name evidence="4" type="ORF">Raf01_67910</name>
</gene>
<evidence type="ECO:0000256" key="1">
    <source>
        <dbReference type="SAM" id="MobiDB-lite"/>
    </source>
</evidence>
<dbReference type="RefSeq" id="WP_203922117.1">
    <property type="nucleotide sequence ID" value="NZ_BONZ01000068.1"/>
</dbReference>
<dbReference type="InterPro" id="IPR008969">
    <property type="entry name" value="CarboxyPept-like_regulatory"/>
</dbReference>
<dbReference type="PANTHER" id="PTHR45632:SF5">
    <property type="entry name" value="KELCH-LIKE PROTEIN 22"/>
    <property type="match status" value="1"/>
</dbReference>
<dbReference type="SMART" id="SM00612">
    <property type="entry name" value="Kelch"/>
    <property type="match status" value="5"/>
</dbReference>
<dbReference type="SUPFAM" id="SSF52743">
    <property type="entry name" value="Subtilisin-like"/>
    <property type="match status" value="1"/>
</dbReference>
<name>A0A8J3QWV7_9ACTN</name>
<feature type="region of interest" description="Disordered" evidence="1">
    <location>
        <begin position="909"/>
        <end position="939"/>
    </location>
</feature>
<dbReference type="GO" id="GO:0006508">
    <property type="term" value="P:proteolysis"/>
    <property type="evidence" value="ECO:0007669"/>
    <property type="project" value="InterPro"/>
</dbReference>
<reference evidence="4" key="1">
    <citation type="submission" date="2021-01" db="EMBL/GenBank/DDBJ databases">
        <title>Whole genome shotgun sequence of Rugosimonospora africana NBRC 104875.</title>
        <authorList>
            <person name="Komaki H."/>
            <person name="Tamura T."/>
        </authorList>
    </citation>
    <scope>NUCLEOTIDE SEQUENCE</scope>
    <source>
        <strain evidence="4">NBRC 104875</strain>
    </source>
</reference>
<evidence type="ECO:0000256" key="2">
    <source>
        <dbReference type="SAM" id="SignalP"/>
    </source>
</evidence>
<organism evidence="4 5">
    <name type="scientific">Rugosimonospora africana</name>
    <dbReference type="NCBI Taxonomy" id="556532"/>
    <lineage>
        <taxon>Bacteria</taxon>
        <taxon>Bacillati</taxon>
        <taxon>Actinomycetota</taxon>
        <taxon>Actinomycetes</taxon>
        <taxon>Micromonosporales</taxon>
        <taxon>Micromonosporaceae</taxon>
        <taxon>Rugosimonospora</taxon>
    </lineage>
</organism>